<dbReference type="NCBIfam" id="NF042935">
    <property type="entry name" value="SCO6880_fam"/>
    <property type="match status" value="1"/>
</dbReference>
<keyword evidence="1" id="KW-0812">Transmembrane</keyword>
<dbReference type="RefSeq" id="WP_162230263.1">
    <property type="nucleotide sequence ID" value="NZ_WMHZ01000022.1"/>
</dbReference>
<organism evidence="2 3">
    <name type="scientific">Kocuria marina subsp. indica</name>
    <dbReference type="NCBI Taxonomy" id="1049583"/>
    <lineage>
        <taxon>Bacteria</taxon>
        <taxon>Bacillati</taxon>
        <taxon>Actinomycetota</taxon>
        <taxon>Actinomycetes</taxon>
        <taxon>Micrococcales</taxon>
        <taxon>Micrococcaceae</taxon>
        <taxon>Kocuria</taxon>
    </lineage>
</organism>
<dbReference type="AlphaFoldDB" id="A0A6N9R2V9"/>
<feature type="transmembrane region" description="Helical" evidence="1">
    <location>
        <begin position="33"/>
        <end position="56"/>
    </location>
</feature>
<evidence type="ECO:0000313" key="2">
    <source>
        <dbReference type="EMBL" id="NDO78961.1"/>
    </source>
</evidence>
<evidence type="ECO:0000313" key="3">
    <source>
        <dbReference type="Proteomes" id="UP000471026"/>
    </source>
</evidence>
<evidence type="ECO:0000256" key="1">
    <source>
        <dbReference type="SAM" id="Phobius"/>
    </source>
</evidence>
<protein>
    <submittedName>
        <fullName evidence="2">PrgI family protein</fullName>
    </submittedName>
</protein>
<gene>
    <name evidence="2" type="ORF">GKZ75_12205</name>
</gene>
<accession>A0A6N9R2V9</accession>
<dbReference type="EMBL" id="WMHZ01000022">
    <property type="protein sequence ID" value="NDO78961.1"/>
    <property type="molecule type" value="Genomic_DNA"/>
</dbReference>
<keyword evidence="1" id="KW-0472">Membrane</keyword>
<keyword evidence="1" id="KW-1133">Transmembrane helix</keyword>
<dbReference type="InterPro" id="IPR049978">
    <property type="entry name" value="SCO6880-like"/>
</dbReference>
<proteinExistence type="predicted"/>
<comment type="caution">
    <text evidence="2">The sequence shown here is derived from an EMBL/GenBank/DDBJ whole genome shotgun (WGS) entry which is preliminary data.</text>
</comment>
<name>A0A6N9R2V9_9MICC</name>
<dbReference type="Proteomes" id="UP000471026">
    <property type="component" value="Unassembled WGS sequence"/>
</dbReference>
<feature type="transmembrane region" description="Helical" evidence="1">
    <location>
        <begin position="62"/>
        <end position="82"/>
    </location>
</feature>
<reference evidence="2 3" key="1">
    <citation type="submission" date="2019-11" db="EMBL/GenBank/DDBJ databases">
        <title>Draft genome sequence of Kocuria indica DP-K7, a methyl red degrading Actinobacterium.</title>
        <authorList>
            <person name="Kumaran S."/>
            <person name="Tischler D."/>
            <person name="Ngo A.C.R."/>
            <person name="Schultes F."/>
        </authorList>
    </citation>
    <scope>NUCLEOTIDE SEQUENCE [LARGE SCALE GENOMIC DNA]</scope>
    <source>
        <strain evidence="2 3">DP-K7</strain>
    </source>
</reference>
<sequence length="495" mass="52669">MATKHSTGDSSAQAGSGAELVPVKFSRLTRRGVLLGLSASQLVTLGIGVLTLVGAFYAGGGILIAATAPVWVLSVVLTWMPVAGRPVVEWIPVAGWWLWRSTGGQLAYRRRIVAPRPAGTLALPGDQARLREHVDPETGAGMIHDPHQHTLTVVCEVRHPAFVLLDPAEQHRRVTAWGRVLATVCRSGRIATLQVLERTLPDSGTGLAEWWAAHGTRDGSWAATTYQELIERAGPAGERHATTLSLSLDMQAAARQIRTAGGGLRGAAAVLRQEMSTLTAALRSADLTPAGWLTPGQVAVILRSAYDPAVAATLERHGELGQSLATAGPVAVTETWTRLHTDSAYHAVLWVSEWPRSMVYPGFLAPVVLSSGIGRALSLIYTPMRTDQAACDIRKKKVEHISDAAQRRRIGQIEDAAQTAEYEDVLQQEADLTAGHGVLRVTGLVAVSAPTDEELDAAVSAIEQAAIQASCETRRLVGQQAAAFTAAALPLARHV</sequence>